<dbReference type="Proteomes" id="UP000730482">
    <property type="component" value="Unassembled WGS sequence"/>
</dbReference>
<comment type="caution">
    <text evidence="2">The sequence shown here is derived from an EMBL/GenBank/DDBJ whole genome shotgun (WGS) entry which is preliminary data.</text>
</comment>
<sequence length="189" mass="19681">MAEASVPAPGSPREVLAGLGDLTRRVRTAQRGTWFPLLLLGLLLAGGIVVDRLTHSAHGFPCPPGAATGIACVRVKQGSPLYWSLGLVLVYAATAFFYLRRARSRGVPLLVLSWIERNLALLLFTVAYLVIELVPITVAAGGTGPVSPWSALPGLAVPAGFLLLGALAFAVAQRPAMPRTPAAVEPAAS</sequence>
<dbReference type="RefSeq" id="WP_212010850.1">
    <property type="nucleotide sequence ID" value="NZ_JAAFYZ010000068.1"/>
</dbReference>
<proteinExistence type="predicted"/>
<keyword evidence="1" id="KW-0472">Membrane</keyword>
<feature type="transmembrane region" description="Helical" evidence="1">
    <location>
        <begin position="32"/>
        <end position="50"/>
    </location>
</feature>
<feature type="transmembrane region" description="Helical" evidence="1">
    <location>
        <begin position="152"/>
        <end position="172"/>
    </location>
</feature>
<feature type="transmembrane region" description="Helical" evidence="1">
    <location>
        <begin position="81"/>
        <end position="99"/>
    </location>
</feature>
<gene>
    <name evidence="2" type="ORF">KGQ19_20700</name>
</gene>
<keyword evidence="1" id="KW-1133">Transmembrane helix</keyword>
<keyword evidence="3" id="KW-1185">Reference proteome</keyword>
<accession>A0ABS5KTA7</accession>
<feature type="transmembrane region" description="Helical" evidence="1">
    <location>
        <begin position="119"/>
        <end position="140"/>
    </location>
</feature>
<keyword evidence="1" id="KW-0812">Transmembrane</keyword>
<evidence type="ECO:0000313" key="3">
    <source>
        <dbReference type="Proteomes" id="UP000730482"/>
    </source>
</evidence>
<protein>
    <submittedName>
        <fullName evidence="2">Uncharacterized protein</fullName>
    </submittedName>
</protein>
<reference evidence="2 3" key="1">
    <citation type="submission" date="2020-02" db="EMBL/GenBank/DDBJ databases">
        <title>Acidophilic actinobacteria isolated from forest soil.</title>
        <authorList>
            <person name="Golinska P."/>
        </authorList>
    </citation>
    <scope>NUCLEOTIDE SEQUENCE [LARGE SCALE GENOMIC DNA]</scope>
    <source>
        <strain evidence="2 3">NL8</strain>
    </source>
</reference>
<evidence type="ECO:0000256" key="1">
    <source>
        <dbReference type="SAM" id="Phobius"/>
    </source>
</evidence>
<name>A0ABS5KTA7_9ACTN</name>
<evidence type="ECO:0000313" key="2">
    <source>
        <dbReference type="EMBL" id="MBS2549287.1"/>
    </source>
</evidence>
<dbReference type="EMBL" id="JAAFYZ010000068">
    <property type="protein sequence ID" value="MBS2549287.1"/>
    <property type="molecule type" value="Genomic_DNA"/>
</dbReference>
<organism evidence="2 3">
    <name type="scientific">Catenulispora pinistramenti</name>
    <dbReference type="NCBI Taxonomy" id="2705254"/>
    <lineage>
        <taxon>Bacteria</taxon>
        <taxon>Bacillati</taxon>
        <taxon>Actinomycetota</taxon>
        <taxon>Actinomycetes</taxon>
        <taxon>Catenulisporales</taxon>
        <taxon>Catenulisporaceae</taxon>
        <taxon>Catenulispora</taxon>
    </lineage>
</organism>